<accession>A0A5C4MF40</accession>
<proteinExistence type="predicted"/>
<dbReference type="GO" id="GO:0016884">
    <property type="term" value="F:carbon-nitrogen ligase activity, with glutamine as amido-N-donor"/>
    <property type="evidence" value="ECO:0007669"/>
    <property type="project" value="InterPro"/>
</dbReference>
<comment type="caution">
    <text evidence="2">The sequence shown here is derived from an EMBL/GenBank/DDBJ whole genome shotgun (WGS) entry which is preliminary data.</text>
</comment>
<dbReference type="PANTHER" id="PTHR28055:SF1">
    <property type="entry name" value="ALTERED INHERITANCE OF MITOCHONDRIA PROTEIN 41, MITOCHONDRIAL"/>
    <property type="match status" value="1"/>
</dbReference>
<name>A0A5C4MF40_9ACTN</name>
<feature type="compositionally biased region" description="Basic and acidic residues" evidence="1">
    <location>
        <begin position="58"/>
        <end position="67"/>
    </location>
</feature>
<evidence type="ECO:0000313" key="4">
    <source>
        <dbReference type="Proteomes" id="UP000306740"/>
    </source>
</evidence>
<dbReference type="InterPro" id="IPR019004">
    <property type="entry name" value="YqeY/Aim41"/>
</dbReference>
<gene>
    <name evidence="3" type="ORF">FHE65_04745</name>
    <name evidence="2" type="ORF">FHE65_28270</name>
</gene>
<dbReference type="Pfam" id="PF09424">
    <property type="entry name" value="YqeY"/>
    <property type="match status" value="1"/>
</dbReference>
<dbReference type="EMBL" id="VDFR01000021">
    <property type="protein sequence ID" value="TNC49707.1"/>
    <property type="molecule type" value="Genomic_DNA"/>
</dbReference>
<organism evidence="2 4">
    <name type="scientific">Mumia zhuanghuii</name>
    <dbReference type="NCBI Taxonomy" id="2585211"/>
    <lineage>
        <taxon>Bacteria</taxon>
        <taxon>Bacillati</taxon>
        <taxon>Actinomycetota</taxon>
        <taxon>Actinomycetes</taxon>
        <taxon>Propionibacteriales</taxon>
        <taxon>Nocardioidaceae</taxon>
        <taxon>Mumia</taxon>
    </lineage>
</organism>
<feature type="region of interest" description="Disordered" evidence="1">
    <location>
        <begin position="58"/>
        <end position="81"/>
    </location>
</feature>
<evidence type="ECO:0000313" key="2">
    <source>
        <dbReference type="EMBL" id="TNC33956.1"/>
    </source>
</evidence>
<dbReference type="InterPro" id="IPR042184">
    <property type="entry name" value="YqeY/Aim41_N"/>
</dbReference>
<dbReference type="SUPFAM" id="SSF89095">
    <property type="entry name" value="GatB/YqeY motif"/>
    <property type="match status" value="1"/>
</dbReference>
<dbReference type="PANTHER" id="PTHR28055">
    <property type="entry name" value="ALTERED INHERITANCE OF MITOCHONDRIA PROTEIN 41, MITOCHONDRIAL"/>
    <property type="match status" value="1"/>
</dbReference>
<evidence type="ECO:0000313" key="3">
    <source>
        <dbReference type="EMBL" id="TNC49707.1"/>
    </source>
</evidence>
<evidence type="ECO:0000256" key="1">
    <source>
        <dbReference type="SAM" id="MobiDB-lite"/>
    </source>
</evidence>
<dbReference type="Proteomes" id="UP000306740">
    <property type="component" value="Unassembled WGS sequence"/>
</dbReference>
<dbReference type="EMBL" id="VDFR01000164">
    <property type="protein sequence ID" value="TNC33956.1"/>
    <property type="molecule type" value="Genomic_DNA"/>
</dbReference>
<dbReference type="Gene3D" id="1.10.1510.10">
    <property type="entry name" value="Uncharacterised protein YqeY/AIM41 PF09424, N-terminal domain"/>
    <property type="match status" value="1"/>
</dbReference>
<dbReference type="Gene3D" id="1.10.10.410">
    <property type="match status" value="1"/>
</dbReference>
<dbReference type="InterPro" id="IPR003789">
    <property type="entry name" value="Asn/Gln_tRNA_amidoTrase-B-like"/>
</dbReference>
<dbReference type="OrthoDB" id="5244551at2"/>
<dbReference type="AlphaFoldDB" id="A0A5C4MF40"/>
<sequence>MSDLKDRLRQDLTTSIKERDSLRASTLRMVLSAVSRAETAGTEAKVLSDDEVQRVITSESKKRREAAEAYDSGNRPELAQKEREEAAILAEYLPAQLSPDEVRALVSDAITEAGVAGDGMRGMGKVMGLLKPRTEGRVDGAALAAEVRTQLGA</sequence>
<reference evidence="2 4" key="1">
    <citation type="submission" date="2019-05" db="EMBL/GenBank/DDBJ databases">
        <title>Mumia sp. nov., isolated from the intestinal contents of plateau pika (Ochotona curzoniae) in the Qinghai-Tibet plateau of China.</title>
        <authorList>
            <person name="Tian Z."/>
        </authorList>
    </citation>
    <scope>NUCLEOTIDE SEQUENCE [LARGE SCALE GENOMIC DNA]</scope>
    <source>
        <strain evidence="4">527</strain>
        <strain evidence="2">Z527</strain>
    </source>
</reference>
<dbReference type="InterPro" id="IPR023168">
    <property type="entry name" value="GatB_Yqey_C_2"/>
</dbReference>
<dbReference type="RefSeq" id="WP_139086486.1">
    <property type="nucleotide sequence ID" value="NZ_VDFR01000021.1"/>
</dbReference>
<protein>
    <submittedName>
        <fullName evidence="2">GatB/YqeY domain-containing protein</fullName>
    </submittedName>
</protein>